<dbReference type="PANTHER" id="PTHR11406:SF23">
    <property type="entry name" value="PHOSPHOGLYCERATE KINASE 1, CHLOROPLASTIC-RELATED"/>
    <property type="match status" value="1"/>
</dbReference>
<keyword evidence="7 9" id="KW-0418">Kinase</keyword>
<comment type="caution">
    <text evidence="11">The sequence shown here is derived from an EMBL/GenBank/DDBJ whole genome shotgun (WGS) entry which is preliminary data.</text>
</comment>
<dbReference type="GO" id="GO:0043531">
    <property type="term" value="F:ADP binding"/>
    <property type="evidence" value="ECO:0007669"/>
    <property type="project" value="TreeGrafter"/>
</dbReference>
<keyword evidence="5 9" id="KW-0808">Transferase</keyword>
<dbReference type="GO" id="GO:0006096">
    <property type="term" value="P:glycolytic process"/>
    <property type="evidence" value="ECO:0007669"/>
    <property type="project" value="InterPro"/>
</dbReference>
<feature type="transmembrane region" description="Helical" evidence="10">
    <location>
        <begin position="58"/>
        <end position="76"/>
    </location>
</feature>
<evidence type="ECO:0000256" key="1">
    <source>
        <dbReference type="ARBA" id="ARBA00000642"/>
    </source>
</evidence>
<gene>
    <name evidence="11" type="ORF">Lyticum_00507</name>
</gene>
<dbReference type="Gene3D" id="3.40.50.1260">
    <property type="entry name" value="Phosphoglycerate kinase, N-terminal domain"/>
    <property type="match status" value="2"/>
</dbReference>
<dbReference type="EC" id="2.7.2.3" evidence="4 9"/>
<dbReference type="AlphaFoldDB" id="A0AAE4VJX3"/>
<dbReference type="GO" id="GO:0006094">
    <property type="term" value="P:gluconeogenesis"/>
    <property type="evidence" value="ECO:0007669"/>
    <property type="project" value="TreeGrafter"/>
</dbReference>
<evidence type="ECO:0000313" key="12">
    <source>
        <dbReference type="Proteomes" id="UP001289135"/>
    </source>
</evidence>
<evidence type="ECO:0000313" key="11">
    <source>
        <dbReference type="EMBL" id="MDZ5761335.1"/>
    </source>
</evidence>
<keyword evidence="10" id="KW-0812">Transmembrane</keyword>
<organism evidence="11 12">
    <name type="scientific">Lyticum sinuosum</name>
    <dbReference type="NCBI Taxonomy" id="1332059"/>
    <lineage>
        <taxon>Bacteria</taxon>
        <taxon>Pseudomonadati</taxon>
        <taxon>Pseudomonadota</taxon>
        <taxon>Alphaproteobacteria</taxon>
        <taxon>Rickettsiales</taxon>
        <taxon>Lyticum</taxon>
    </lineage>
</organism>
<comment type="similarity">
    <text evidence="2 9">Belongs to the phosphoglycerate kinase family.</text>
</comment>
<evidence type="ECO:0000256" key="9">
    <source>
        <dbReference type="RuleBase" id="RU000532"/>
    </source>
</evidence>
<proteinExistence type="inferred from homology"/>
<dbReference type="PRINTS" id="PR00477">
    <property type="entry name" value="PHGLYCKINASE"/>
</dbReference>
<keyword evidence="10" id="KW-0472">Membrane</keyword>
<dbReference type="InterPro" id="IPR036043">
    <property type="entry name" value="Phosphoglycerate_kinase_sf"/>
</dbReference>
<keyword evidence="12" id="KW-1185">Reference proteome</keyword>
<dbReference type="Proteomes" id="UP001289135">
    <property type="component" value="Unassembled WGS sequence"/>
</dbReference>
<evidence type="ECO:0000256" key="5">
    <source>
        <dbReference type="ARBA" id="ARBA00022679"/>
    </source>
</evidence>
<dbReference type="EMBL" id="JARGYU010000002">
    <property type="protein sequence ID" value="MDZ5761335.1"/>
    <property type="molecule type" value="Genomic_DNA"/>
</dbReference>
<evidence type="ECO:0000256" key="7">
    <source>
        <dbReference type="ARBA" id="ARBA00022777"/>
    </source>
</evidence>
<evidence type="ECO:0000256" key="3">
    <source>
        <dbReference type="ARBA" id="ARBA00011245"/>
    </source>
</evidence>
<sequence>MYYLYNQKKIKFIDEISKFINYNSINHPIAFTRVDFNIPIGETNSPLSVARIKQNKETILLLLKLGYIVVLISHFGQPTSINPDYSLKKILKYIENEYQINVNILPYELDKAAKTILINTQNIKKQKSLQFYDFNNSLYLLENIRFYSGEIENNLNFAKKISELSQNEDSIYVNDAFSVSHRHHASICSLPIFFPNKSYGGLALKQELLLLDKYVGHLRNMESKKIQYINKTSILDNKIKDNNNTFNDKFNISVVIIGGKKITTKLPLIKNLSQKLDYIILGGAIANTFSIALGKKIGSSFYEPEMIDFAMEIYLKSKAKIILPQDYIVVENTVVESTTINTTDIIKKDYIHKFSEDNISGEIGDIGEITIKNVISIIKKANILIWCGPLGRYEIPELSNGTDSVANIVAQETSHRALTSIAGGGDTIAALGKYAEKFTYCSTAGGAFMMWIEDELPGLIALQNND</sequence>
<dbReference type="GO" id="GO:0004618">
    <property type="term" value="F:phosphoglycerate kinase activity"/>
    <property type="evidence" value="ECO:0007669"/>
    <property type="project" value="UniProtKB-EC"/>
</dbReference>
<evidence type="ECO:0000256" key="2">
    <source>
        <dbReference type="ARBA" id="ARBA00008982"/>
    </source>
</evidence>
<keyword evidence="6" id="KW-0547">Nucleotide-binding</keyword>
<dbReference type="RefSeq" id="WP_322498764.1">
    <property type="nucleotide sequence ID" value="NZ_JARGYU010000002.1"/>
</dbReference>
<dbReference type="InterPro" id="IPR015824">
    <property type="entry name" value="Phosphoglycerate_kinase_N"/>
</dbReference>
<dbReference type="SUPFAM" id="SSF53748">
    <property type="entry name" value="Phosphoglycerate kinase"/>
    <property type="match status" value="1"/>
</dbReference>
<dbReference type="GO" id="GO:0005524">
    <property type="term" value="F:ATP binding"/>
    <property type="evidence" value="ECO:0007669"/>
    <property type="project" value="UniProtKB-KW"/>
</dbReference>
<evidence type="ECO:0000256" key="10">
    <source>
        <dbReference type="SAM" id="Phobius"/>
    </source>
</evidence>
<dbReference type="GO" id="GO:0005829">
    <property type="term" value="C:cytosol"/>
    <property type="evidence" value="ECO:0007669"/>
    <property type="project" value="TreeGrafter"/>
</dbReference>
<evidence type="ECO:0000256" key="8">
    <source>
        <dbReference type="ARBA" id="ARBA00022840"/>
    </source>
</evidence>
<reference evidence="11" key="1">
    <citation type="submission" date="2023-02" db="EMBL/GenBank/DDBJ databases">
        <title>Host association and intracellularity evolved multiple times independently in the Rickettsiales.</title>
        <authorList>
            <person name="Castelli M."/>
            <person name="Nardi T."/>
            <person name="Gammuto L."/>
            <person name="Bellinzona G."/>
            <person name="Sabaneyeva E."/>
            <person name="Potekhin A."/>
            <person name="Serra V."/>
            <person name="Petroni G."/>
            <person name="Sassera D."/>
        </authorList>
    </citation>
    <scope>NUCLEOTIDE SEQUENCE</scope>
    <source>
        <strain evidence="11">USBL-36I1</strain>
    </source>
</reference>
<dbReference type="InterPro" id="IPR001576">
    <property type="entry name" value="Phosphoglycerate_kinase"/>
</dbReference>
<accession>A0AAE4VJX3</accession>
<keyword evidence="10" id="KW-1133">Transmembrane helix</keyword>
<evidence type="ECO:0000256" key="4">
    <source>
        <dbReference type="ARBA" id="ARBA00013061"/>
    </source>
</evidence>
<comment type="subunit">
    <text evidence="3">Monomer.</text>
</comment>
<comment type="catalytic activity">
    <reaction evidence="1 9">
        <text>(2R)-3-phosphoglycerate + ATP = (2R)-3-phospho-glyceroyl phosphate + ADP</text>
        <dbReference type="Rhea" id="RHEA:14801"/>
        <dbReference type="ChEBI" id="CHEBI:30616"/>
        <dbReference type="ChEBI" id="CHEBI:57604"/>
        <dbReference type="ChEBI" id="CHEBI:58272"/>
        <dbReference type="ChEBI" id="CHEBI:456216"/>
        <dbReference type="EC" id="2.7.2.3"/>
    </reaction>
</comment>
<keyword evidence="8" id="KW-0067">ATP-binding</keyword>
<dbReference type="Pfam" id="PF00162">
    <property type="entry name" value="PGK"/>
    <property type="match status" value="2"/>
</dbReference>
<name>A0AAE4VJX3_9RICK</name>
<dbReference type="PANTHER" id="PTHR11406">
    <property type="entry name" value="PHOSPHOGLYCERATE KINASE"/>
    <property type="match status" value="1"/>
</dbReference>
<evidence type="ECO:0000256" key="6">
    <source>
        <dbReference type="ARBA" id="ARBA00022741"/>
    </source>
</evidence>
<protein>
    <recommendedName>
        <fullName evidence="4 9">Phosphoglycerate kinase</fullName>
        <ecNumber evidence="4 9">2.7.2.3</ecNumber>
    </recommendedName>
</protein>